<comment type="caution">
    <text evidence="1">The sequence shown here is derived from an EMBL/GenBank/DDBJ whole genome shotgun (WGS) entry which is preliminary data.</text>
</comment>
<accession>A0ACC1SWV4</accession>
<organism evidence="1 2">
    <name type="scientific">Fusarium decemcellulare</name>
    <dbReference type="NCBI Taxonomy" id="57161"/>
    <lineage>
        <taxon>Eukaryota</taxon>
        <taxon>Fungi</taxon>
        <taxon>Dikarya</taxon>
        <taxon>Ascomycota</taxon>
        <taxon>Pezizomycotina</taxon>
        <taxon>Sordariomycetes</taxon>
        <taxon>Hypocreomycetidae</taxon>
        <taxon>Hypocreales</taxon>
        <taxon>Nectriaceae</taxon>
        <taxon>Fusarium</taxon>
        <taxon>Fusarium decemcellulare species complex</taxon>
    </lineage>
</organism>
<name>A0ACC1SWV4_9HYPO</name>
<dbReference type="Proteomes" id="UP001148629">
    <property type="component" value="Unassembled WGS sequence"/>
</dbReference>
<proteinExistence type="predicted"/>
<dbReference type="EMBL" id="JANRMS010000061">
    <property type="protein sequence ID" value="KAJ3547990.1"/>
    <property type="molecule type" value="Genomic_DNA"/>
</dbReference>
<protein>
    <submittedName>
        <fullName evidence="1">Uncharacterized protein</fullName>
    </submittedName>
</protein>
<reference evidence="1" key="1">
    <citation type="submission" date="2022-08" db="EMBL/GenBank/DDBJ databases">
        <title>Genome Sequence of Fusarium decemcellulare.</title>
        <authorList>
            <person name="Buettner E."/>
        </authorList>
    </citation>
    <scope>NUCLEOTIDE SEQUENCE</scope>
    <source>
        <strain evidence="1">Babe19</strain>
    </source>
</reference>
<sequence>MATGLTAGDVKLITVIQQVCSVLSLVGCLFIISTFCLCDAFHKPINRLVFYASFGNIMASICFIMADSFIDAPDGAGCQIQGFLLHTFVGADALWTLAMAINVYLAFYHRFDAQRLRKMELPYLLLCYGIPFVPAFVFIFVKNSDGVRVYGSAVQWCWINPAWDTLRIATFYGPIWGVIAITLAIYIRSGGTIYRKRQQLLKAQGSGSGGLSYANHSTVNNTKTTGINVTSEITVQPDAVQLQPMGHRVSIHAPRDDAGLQDGQTTQAAASTSNSMPQTSVPRPTLRVNNDIYRAAWAYTKVAMLFFAVILITWIPSSANRMYSHIHPKEVSKPLQFMSATVLPLQGFWNAVIYAVTSWAACKALLEERGLLRMRTRLNEPATWEAEETRSRRRSKLKTMLNSRTEDSESLRERDPDSQSSSGHNLDRCWEWLEDKYSSHKWSLHQADHKAALNQYVEGTGDWVFRSTPWKEWISRQKRSLWLHGPSGSGKTALAAHVIQHVLLNQGSADNTPCVYFYCDHQDSRDQSIPFLRRIVCQLGRKARHVSAELYRSYRSHPTPDARLLLVTLAEILALPCFDTVWIMIDGIDQTDNREILLRNLRRFNRYKRFEKIQLFAVSRAYPSIKEKMLAIAEPLSLDGSWAKRDIGLHIRDIIKTQKHFNHWPARFRKKVRKALVKGAKGRFRWVDCQLDILARLKTIEGVQEEISNLTETLEDAYVRILSLIRPEQKEAVCHVLRWIHTHNKLLNPSGKELRQEPFEGAIQGSMSSRVLLEAYLNLHQAPGPVESCPIDLESLKESCGCLVSWETETGVNGSKAEVAKIAHPGVWELLGSRRIPESLSFFSLQPEDAYKDVLTSVFCRAIATNDLEIPDISETIVDLDQYCLVTAIAAFKILESYIEPSLAFEFLSPQSEGYPRLQDINVDRICWFDAETWCHRIDWESLKVDNISVVILVQLMELNTTTLLHDCIRSYGRDETLKSTFSVQANREAHCPYIGFMRKESDVKLSFHGTALDYFTIFIDEMESFEDKFFSLLDYADSSMNMSTILQFYAARWDHTNDSKAKSIIGKLLQLGADPNSKDFRVTPLQIACAQGDTEIVETLLEQGVNPNLAGNPSISEWDETHVLRSFAVLHGLSPLRIVKTASRTAMSLGQRPELEQLLLKHQAEDSEAPTHHRESFNPDEHEWLEYFSDCGMYMIGENEEPHAINGTNDSDGSANDSSNDPDAMNIPDVMDEMDALSAMGGNELSFLQSNVPPSNMTRLPCDGSSGKEINPSLATATKPVYSMRNPDQYVIAIICAMEHEFDPIHALFDNGQSRTYPGPSKDHNIYIVGQFAGHHTVLVMPGDVGELDAGLCTQRLSDRFPNIELTFLVGVCGAMPKNSGTNEDIYLGDVVVGTRVWRYLHNARSTQRGSNVDGDGDGVNLELRNLLTESTSERVRQFGKLWSTKMYRKQISDCSFSYLEFLQQTEDAQYLYPGYEKDTLFKANCLHQHRSKEFGCGCASPAGQSCETAKKTSCENLGCDIERVRPQVEEPPNPKVHIGTIASADVVMRAAGVFNAEFTANNVLGVDMEGGGVSRAADCIVIKSAVDYADTHKNKDFHLYAAATAASVVKASLEILYCRNTADPGTIHRQSRLLQAFPSAQREFIESLKTPSQFHLSRSATINDVYATTDSIQEIQGNTQTLRGLKSIEPFIRGIQQYIEVVESFVPVELEIPGFFWGPLKLILEDDQLSSSSISAFERVTSILEDIGRRLPQFDNIAHVCQYNDEAKQVLVLFFQDILDIYVIFMNVFSSTKSIAIVEPLWPNVICKVDVIRNNMELHEGLIMSNADLDRINQANYDRSRVLREYDKAQNFRDDQSFQSLRQELNVDPYQPPLPGLFHIEGGKWLQTEPRVVKWLGKTFLTDALVRQMRRDGREVLSAFLTYGRDATYVSVLQSLLFQALENDRTYRPMVHELHRLRHHNDLDRLKGLLSDILNVPDQRFIAIDGLDEVDKVASAKVLEALLDILHLCPKLKLLISSRDEFEIRKFLEPKAICLRVDENNKHEIEEYTRLRGESFIRELEDMGVDQVMSTEIKNSLQSIAERANGMFLYARLVMDVVTDMGCVEDICTEIRNLPDGLEKAYGRILYRIQHTHSSPLRSAARRILQWMACARYDMRQEEVLQALAVSTGKGDFSRGRKQFLDIRKACGPVVEIKNGVVRFVHFSAKEYLLHEQSNHFIVLVKAHADAALACLTYLSFSSLDILYSEYDSQLPEMVSDQVMAGDFVLFQYAATEWVYHVKESLFRLQGEQHGDILTALSNFFKLRLRNAHLHLAGERQSMGFALSTVKKLLQDFEFFSEKLANGLLDQDGDRWAAQDPTRVSVALLNVRASLESILSANDIKSPSPIRRDITRLYGANLYRCKWAFCSSYRNGFPDPGARQDHMNIHSRPHKCPNVGCIYSELGFRSEGLLKRHTSESHPVTAVPPAVPSAVEKYVQGLPPIEARRILGDAVSNDQVNYVRSILRTAIRMDPENFQSLLMTAATKASGSMVDVILTEFMEWDFPPPDPPPFVPLNLESSFDAAVGERNLSTIRALLFHSLNTHNPRLGSLNESAILERALKTWDAEIVSLLVDGLSVELPKIRPENIFSDLVQKGRLYKDEDCLAMVKGMKKYIIWPEVYNEGVKAALDLRLPGCLSYFLENGGDPNGIEFGTLWKHVKASTARDIEMIRILLRHGSDIGPRLQHPGNLDSPAALKKIEHHFGMTWRELVKRFQQGEDVEGKRRGTRSKEYKASGKDIV</sequence>
<evidence type="ECO:0000313" key="2">
    <source>
        <dbReference type="Proteomes" id="UP001148629"/>
    </source>
</evidence>
<keyword evidence="2" id="KW-1185">Reference proteome</keyword>
<gene>
    <name evidence="1" type="ORF">NM208_g1222</name>
</gene>
<evidence type="ECO:0000313" key="1">
    <source>
        <dbReference type="EMBL" id="KAJ3547990.1"/>
    </source>
</evidence>